<evidence type="ECO:0000259" key="7">
    <source>
        <dbReference type="PROSITE" id="PS51755"/>
    </source>
</evidence>
<feature type="domain" description="Response regulatory" evidence="6">
    <location>
        <begin position="42"/>
        <end position="157"/>
    </location>
</feature>
<keyword evidence="3 5" id="KW-0238">DNA-binding</keyword>
<evidence type="ECO:0000259" key="6">
    <source>
        <dbReference type="PROSITE" id="PS50110"/>
    </source>
</evidence>
<reference evidence="8 9" key="1">
    <citation type="submission" date="2019-09" db="EMBL/GenBank/DDBJ databases">
        <title>FDA dAtabase for Regulatory Grade micrObial Sequences (FDA-ARGOS): Supporting development and validation of Infectious Disease Dx tests.</title>
        <authorList>
            <person name="Sciortino C."/>
            <person name="Tallon L."/>
            <person name="Sadzewicz L."/>
            <person name="Vavikolanu K."/>
            <person name="Mehta A."/>
            <person name="Aluvathingal J."/>
            <person name="Nadendla S."/>
            <person name="Nandy P."/>
            <person name="Geyer C."/>
            <person name="Yan Y."/>
            <person name="Sichtig H."/>
        </authorList>
    </citation>
    <scope>NUCLEOTIDE SEQUENCE [LARGE SCALE GENOMIC DNA]</scope>
    <source>
        <strain evidence="8 9">FDAARGOS_664</strain>
    </source>
</reference>
<organism evidence="8 9">
    <name type="scientific">Cupriavidus pauculus</name>
    <dbReference type="NCBI Taxonomy" id="82633"/>
    <lineage>
        <taxon>Bacteria</taxon>
        <taxon>Pseudomonadati</taxon>
        <taxon>Pseudomonadota</taxon>
        <taxon>Betaproteobacteria</taxon>
        <taxon>Burkholderiales</taxon>
        <taxon>Burkholderiaceae</taxon>
        <taxon>Cupriavidus</taxon>
    </lineage>
</organism>
<dbReference type="SUPFAM" id="SSF52172">
    <property type="entry name" value="CheY-like"/>
    <property type="match status" value="1"/>
</dbReference>
<accession>A0A5P2HDA4</accession>
<keyword evidence="1 4" id="KW-0597">Phosphoprotein</keyword>
<protein>
    <submittedName>
        <fullName evidence="8">Response regulator transcription factor</fullName>
    </submittedName>
</protein>
<feature type="domain" description="OmpR/PhoB-type" evidence="7">
    <location>
        <begin position="165"/>
        <end position="264"/>
    </location>
</feature>
<dbReference type="PANTHER" id="PTHR48111">
    <property type="entry name" value="REGULATOR OF RPOS"/>
    <property type="match status" value="1"/>
</dbReference>
<dbReference type="SMART" id="SM00862">
    <property type="entry name" value="Trans_reg_C"/>
    <property type="match status" value="1"/>
</dbReference>
<evidence type="ECO:0000256" key="3">
    <source>
        <dbReference type="ARBA" id="ARBA00023125"/>
    </source>
</evidence>
<dbReference type="InterPro" id="IPR036388">
    <property type="entry name" value="WH-like_DNA-bd_sf"/>
</dbReference>
<dbReference type="InterPro" id="IPR039420">
    <property type="entry name" value="WalR-like"/>
</dbReference>
<dbReference type="GO" id="GO:0032993">
    <property type="term" value="C:protein-DNA complex"/>
    <property type="evidence" value="ECO:0007669"/>
    <property type="project" value="TreeGrafter"/>
</dbReference>
<dbReference type="GO" id="GO:0000156">
    <property type="term" value="F:phosphorelay response regulator activity"/>
    <property type="evidence" value="ECO:0007669"/>
    <property type="project" value="TreeGrafter"/>
</dbReference>
<evidence type="ECO:0000256" key="1">
    <source>
        <dbReference type="ARBA" id="ARBA00022553"/>
    </source>
</evidence>
<dbReference type="Proteomes" id="UP000322822">
    <property type="component" value="Chromosome 2"/>
</dbReference>
<dbReference type="PROSITE" id="PS51755">
    <property type="entry name" value="OMPR_PHOB"/>
    <property type="match status" value="1"/>
</dbReference>
<dbReference type="CDD" id="cd00383">
    <property type="entry name" value="trans_reg_C"/>
    <property type="match status" value="1"/>
</dbReference>
<dbReference type="InterPro" id="IPR001789">
    <property type="entry name" value="Sig_transdc_resp-reg_receiver"/>
</dbReference>
<feature type="DNA-binding region" description="OmpR/PhoB-type" evidence="5">
    <location>
        <begin position="165"/>
        <end position="264"/>
    </location>
</feature>
<dbReference type="InterPro" id="IPR001867">
    <property type="entry name" value="OmpR/PhoB-type_DNA-bd"/>
</dbReference>
<dbReference type="GO" id="GO:0000976">
    <property type="term" value="F:transcription cis-regulatory region binding"/>
    <property type="evidence" value="ECO:0007669"/>
    <property type="project" value="TreeGrafter"/>
</dbReference>
<dbReference type="Gene3D" id="3.40.50.2300">
    <property type="match status" value="1"/>
</dbReference>
<evidence type="ECO:0000256" key="5">
    <source>
        <dbReference type="PROSITE-ProRule" id="PRU01091"/>
    </source>
</evidence>
<evidence type="ECO:0000256" key="2">
    <source>
        <dbReference type="ARBA" id="ARBA00023012"/>
    </source>
</evidence>
<dbReference type="SMART" id="SM00448">
    <property type="entry name" value="REC"/>
    <property type="match status" value="1"/>
</dbReference>
<dbReference type="GO" id="GO:0005829">
    <property type="term" value="C:cytosol"/>
    <property type="evidence" value="ECO:0007669"/>
    <property type="project" value="TreeGrafter"/>
</dbReference>
<evidence type="ECO:0000313" key="9">
    <source>
        <dbReference type="Proteomes" id="UP000322822"/>
    </source>
</evidence>
<dbReference type="Gene3D" id="1.10.10.10">
    <property type="entry name" value="Winged helix-like DNA-binding domain superfamily/Winged helix DNA-binding domain"/>
    <property type="match status" value="1"/>
</dbReference>
<dbReference type="Pfam" id="PF00486">
    <property type="entry name" value="Trans_reg_C"/>
    <property type="match status" value="1"/>
</dbReference>
<dbReference type="CDD" id="cd00156">
    <property type="entry name" value="REC"/>
    <property type="match status" value="1"/>
</dbReference>
<dbReference type="GO" id="GO:0006355">
    <property type="term" value="P:regulation of DNA-templated transcription"/>
    <property type="evidence" value="ECO:0007669"/>
    <property type="project" value="InterPro"/>
</dbReference>
<dbReference type="AlphaFoldDB" id="A0A5P2HDA4"/>
<sequence>MFQHRACDHLIQSRCGESHPLWLNSRSTPSTLTGGSMRGRLYIALLEDDAVQASMISRWLNGANHDVATFSTGRAFIRTLQTEKFDVLILDWMLPDMSGIDVLAWARMRHHRATPVIILTQKNEGRDVATALRSGADDFVRKPVDRDELLARIESATRRKGHDPQSSITIGAFVLDRVSGAARRGMQDIHLTATEFALAWELFENAGQIVSRERLHVAVWGRNHTVQSRTLDAHISNLRVRFGLRAENGLRVVSLYNHGYRLEIAQTHAGELPPPDPHFGDASR</sequence>
<gene>
    <name evidence="8" type="ORF">FOB72_29185</name>
</gene>
<dbReference type="OrthoDB" id="9802426at2"/>
<feature type="modified residue" description="4-aspartylphosphate" evidence="4">
    <location>
        <position position="91"/>
    </location>
</feature>
<evidence type="ECO:0000256" key="4">
    <source>
        <dbReference type="PROSITE-ProRule" id="PRU00169"/>
    </source>
</evidence>
<dbReference type="EMBL" id="CP044067">
    <property type="protein sequence ID" value="QET06006.1"/>
    <property type="molecule type" value="Genomic_DNA"/>
</dbReference>
<proteinExistence type="predicted"/>
<dbReference type="PANTHER" id="PTHR48111:SF40">
    <property type="entry name" value="PHOSPHATE REGULON TRANSCRIPTIONAL REGULATORY PROTEIN PHOB"/>
    <property type="match status" value="1"/>
</dbReference>
<evidence type="ECO:0000313" key="8">
    <source>
        <dbReference type="EMBL" id="QET06006.1"/>
    </source>
</evidence>
<dbReference type="InterPro" id="IPR011006">
    <property type="entry name" value="CheY-like_superfamily"/>
</dbReference>
<name>A0A5P2HDA4_9BURK</name>
<dbReference type="PROSITE" id="PS50110">
    <property type="entry name" value="RESPONSE_REGULATORY"/>
    <property type="match status" value="1"/>
</dbReference>
<dbReference type="Pfam" id="PF00072">
    <property type="entry name" value="Response_reg"/>
    <property type="match status" value="1"/>
</dbReference>
<keyword evidence="2" id="KW-0902">Two-component regulatory system</keyword>